<dbReference type="GO" id="GO:0051601">
    <property type="term" value="P:exocyst localization"/>
    <property type="evidence" value="ECO:0007669"/>
    <property type="project" value="TreeGrafter"/>
</dbReference>
<feature type="region of interest" description="Disordered" evidence="4">
    <location>
        <begin position="730"/>
        <end position="812"/>
    </location>
</feature>
<keyword evidence="3" id="KW-0268">Exocytosis</keyword>
<dbReference type="OrthoDB" id="190098at2759"/>
<keyword evidence="2" id="KW-0813">Transport</keyword>
<feature type="compositionally biased region" description="Low complexity" evidence="4">
    <location>
        <begin position="764"/>
        <end position="780"/>
    </location>
</feature>
<dbReference type="STRING" id="65357.A0A024GEI8"/>
<dbReference type="Proteomes" id="UP000053237">
    <property type="component" value="Unassembled WGS sequence"/>
</dbReference>
<gene>
    <name evidence="5" type="ORF">BN9_060610</name>
</gene>
<dbReference type="PANTHER" id="PTHR21292">
    <property type="entry name" value="EXOCYST COMPLEX COMPONENT SEC6-RELATED"/>
    <property type="match status" value="1"/>
</dbReference>
<protein>
    <recommendedName>
        <fullName evidence="7">Exocyst complex component Sec6</fullName>
    </recommendedName>
</protein>
<dbReference type="GO" id="GO:0006887">
    <property type="term" value="P:exocytosis"/>
    <property type="evidence" value="ECO:0007669"/>
    <property type="project" value="UniProtKB-KW"/>
</dbReference>
<evidence type="ECO:0000256" key="1">
    <source>
        <dbReference type="ARBA" id="ARBA00009447"/>
    </source>
</evidence>
<dbReference type="Pfam" id="PF06046">
    <property type="entry name" value="Sec6"/>
    <property type="match status" value="1"/>
</dbReference>
<organism evidence="5 6">
    <name type="scientific">Albugo candida</name>
    <dbReference type="NCBI Taxonomy" id="65357"/>
    <lineage>
        <taxon>Eukaryota</taxon>
        <taxon>Sar</taxon>
        <taxon>Stramenopiles</taxon>
        <taxon>Oomycota</taxon>
        <taxon>Peronosporomycetes</taxon>
        <taxon>Albuginales</taxon>
        <taxon>Albuginaceae</taxon>
        <taxon>Albugo</taxon>
    </lineage>
</organism>
<evidence type="ECO:0000313" key="6">
    <source>
        <dbReference type="Proteomes" id="UP000053237"/>
    </source>
</evidence>
<dbReference type="GO" id="GO:0000149">
    <property type="term" value="F:SNARE binding"/>
    <property type="evidence" value="ECO:0007669"/>
    <property type="project" value="TreeGrafter"/>
</dbReference>
<evidence type="ECO:0000256" key="3">
    <source>
        <dbReference type="ARBA" id="ARBA00022483"/>
    </source>
</evidence>
<accession>A0A024GEI8</accession>
<dbReference type="EMBL" id="CAIX01000091">
    <property type="protein sequence ID" value="CCI45188.1"/>
    <property type="molecule type" value="Genomic_DNA"/>
</dbReference>
<dbReference type="Gene3D" id="1.10.357.70">
    <property type="entry name" value="Exocyst complex component Sec6, C-terminal domain"/>
    <property type="match status" value="1"/>
</dbReference>
<feature type="compositionally biased region" description="Polar residues" evidence="4">
    <location>
        <begin position="797"/>
        <end position="812"/>
    </location>
</feature>
<dbReference type="AlphaFoldDB" id="A0A024GEI8"/>
<evidence type="ECO:0000256" key="4">
    <source>
        <dbReference type="SAM" id="MobiDB-lite"/>
    </source>
</evidence>
<dbReference type="InterPro" id="IPR042532">
    <property type="entry name" value="EXOC3/Sec6_C"/>
</dbReference>
<dbReference type="Gene3D" id="1.10.357.50">
    <property type="match status" value="1"/>
</dbReference>
<evidence type="ECO:0008006" key="7">
    <source>
        <dbReference type="Google" id="ProtNLM"/>
    </source>
</evidence>
<proteinExistence type="inferred from homology"/>
<evidence type="ECO:0000256" key="2">
    <source>
        <dbReference type="ARBA" id="ARBA00022448"/>
    </source>
</evidence>
<dbReference type="InParanoid" id="A0A024GEI8"/>
<reference evidence="5 6" key="1">
    <citation type="submission" date="2012-05" db="EMBL/GenBank/DDBJ databases">
        <title>Recombination and specialization in a pathogen metapopulation.</title>
        <authorList>
            <person name="Gardiner A."/>
            <person name="Kemen E."/>
            <person name="Schultz-Larsen T."/>
            <person name="MacLean D."/>
            <person name="Van Oosterhout C."/>
            <person name="Jones J.D.G."/>
        </authorList>
    </citation>
    <scope>NUCLEOTIDE SEQUENCE [LARGE SCALE GENOMIC DNA]</scope>
    <source>
        <strain evidence="5 6">Ac Nc2</strain>
    </source>
</reference>
<sequence length="812" mass="93004">MISLLEKEAQDPIEILRIKLRGFTEGSFINSHLLDEIKKNYLIKQRNTKGKLNSFAQAHIDEIERASELLKTQTIANEICSSFHEMQSWCQKMQSEVKQPKLSADISIARRNACEVESQILFYQNMPSKLLELQQITEHRKCSILSSYMQWQSYDDWAQNMFHELQNAGVEKTDELGSSKAQMRILSLMSSRVNAIKTTYDLIMREIWGCMHNCIQIAQIDQTRLKAAFEVLDLMEERRKRVENANRDTLDSQLQVVADSKLTWFVRCEKEIIRQIVERIEKNFRNAENNAIMNKKSVFDASLEVANNLMMDLEVVQADVAKLFPPEIDIIQLYTRIYTKTLEVEITKLCTSSDLGMAQRLQLVQWIEFFNTEILNISRARTSVVLDENSSTLMNFYLTQIQSQIHIWITNIWQREEDHVAEPNGELQSTRPNDIVNIIKSQISIGQEWLTGKLLGRVVMSCLKNLLDELTIRYKSIVSDCDAIDIDVICSFINDTDVLQAKCPEVVQEIYFGEKNADEKIAFDAFIGDQLDVTSSEIVKLAMCGCELITKKIFAEMENDTFGLWLSKKWDEGDPVVESLLATLADYFEDLQKWISGVFFFSKIVRFCLERCQIEYHKRILARTSPILHSETTATLIESDFASFIDFFAQYETVLGRTGLRSRDAIEMELSSLPVAVATLRRKEIEILPTISSDALRARQELVRHIQKLMPSSLEKEAAGLETVSKSITKKKKGLTSRDKQTSVDKKAAKEREKAMKEREKAQKAAAAAEKALQKAQMKANQAATKQLPPTEKNDFDVQSLNMDDFLGTTSP</sequence>
<dbReference type="GO" id="GO:0000145">
    <property type="term" value="C:exocyst"/>
    <property type="evidence" value="ECO:0007669"/>
    <property type="project" value="InterPro"/>
</dbReference>
<name>A0A024GEI8_9STRA</name>
<feature type="compositionally biased region" description="Basic and acidic residues" evidence="4">
    <location>
        <begin position="736"/>
        <end position="763"/>
    </location>
</feature>
<dbReference type="InterPro" id="IPR010326">
    <property type="entry name" value="EXOC3/Sec6"/>
</dbReference>
<evidence type="ECO:0000313" key="5">
    <source>
        <dbReference type="EMBL" id="CCI45188.1"/>
    </source>
</evidence>
<comment type="caution">
    <text evidence="5">The sequence shown here is derived from an EMBL/GenBank/DDBJ whole genome shotgun (WGS) entry which is preliminary data.</text>
</comment>
<comment type="similarity">
    <text evidence="1">Belongs to the SEC6 family.</text>
</comment>
<dbReference type="PANTHER" id="PTHR21292:SF1">
    <property type="entry name" value="EXOCYST COMPLEX COMPONENT 3"/>
    <property type="match status" value="1"/>
</dbReference>
<keyword evidence="6" id="KW-1185">Reference proteome</keyword>